<dbReference type="InterPro" id="IPR025703">
    <property type="entry name" value="Bifunct_PutA"/>
</dbReference>
<evidence type="ECO:0000256" key="4">
    <source>
        <dbReference type="ARBA" id="ARBA00023027"/>
    </source>
</evidence>
<reference evidence="12 13" key="1">
    <citation type="submission" date="2020-08" db="EMBL/GenBank/DDBJ databases">
        <title>Sequencing the genomes of 1000 actinobacteria strains.</title>
        <authorList>
            <person name="Klenk H.-P."/>
        </authorList>
    </citation>
    <scope>NUCLEOTIDE SEQUENCE [LARGE SCALE GENOMIC DNA]</scope>
    <source>
        <strain evidence="12 13">DSM 28796</strain>
    </source>
</reference>
<dbReference type="PIRSF" id="PIRSF000197">
    <property type="entry name" value="Bifunct_PutA"/>
    <property type="match status" value="1"/>
</dbReference>
<dbReference type="InterPro" id="IPR029041">
    <property type="entry name" value="FAD-linked_oxidoreductase-like"/>
</dbReference>
<evidence type="ECO:0000256" key="9">
    <source>
        <dbReference type="SAM" id="MobiDB-lite"/>
    </source>
</evidence>
<feature type="active site" evidence="6 7">
    <location>
        <position position="734"/>
    </location>
</feature>
<keyword evidence="4" id="KW-0520">NAD</keyword>
<dbReference type="GO" id="GO:0003700">
    <property type="term" value="F:DNA-binding transcription factor activity"/>
    <property type="evidence" value="ECO:0007669"/>
    <property type="project" value="InterPro"/>
</dbReference>
<dbReference type="SUPFAM" id="SSF51730">
    <property type="entry name" value="FAD-linked oxidoreductase"/>
    <property type="match status" value="1"/>
</dbReference>
<evidence type="ECO:0000256" key="3">
    <source>
        <dbReference type="ARBA" id="ARBA00023002"/>
    </source>
</evidence>
<dbReference type="InterPro" id="IPR029510">
    <property type="entry name" value="Ald_DH_CS_GLU"/>
</dbReference>
<dbReference type="PROSITE" id="PS00070">
    <property type="entry name" value="ALDEHYDE_DEHYDR_CYS"/>
    <property type="match status" value="1"/>
</dbReference>
<dbReference type="InterPro" id="IPR016163">
    <property type="entry name" value="Ald_DH_C"/>
</dbReference>
<dbReference type="InterPro" id="IPR016162">
    <property type="entry name" value="Ald_DH_N"/>
</dbReference>
<evidence type="ECO:0000256" key="7">
    <source>
        <dbReference type="PROSITE-ProRule" id="PRU10007"/>
    </source>
</evidence>
<feature type="region of interest" description="Disordered" evidence="9">
    <location>
        <begin position="1152"/>
        <end position="1174"/>
    </location>
</feature>
<comment type="caution">
    <text evidence="12">The sequence shown here is derived from an EMBL/GenBank/DDBJ whole genome shotgun (WGS) entry which is preliminary data.</text>
</comment>
<dbReference type="EMBL" id="JACHLZ010000001">
    <property type="protein sequence ID" value="MBB5831272.1"/>
    <property type="molecule type" value="Genomic_DNA"/>
</dbReference>
<name>A0A841ADB1_9MICO</name>
<feature type="domain" description="Aldehyde dehydrogenase" evidence="10">
    <location>
        <begin position="534"/>
        <end position="946"/>
    </location>
</feature>
<keyword evidence="13" id="KW-1185">Reference proteome</keyword>
<evidence type="ECO:0000259" key="11">
    <source>
        <dbReference type="Pfam" id="PF01619"/>
    </source>
</evidence>
<dbReference type="Pfam" id="PF01619">
    <property type="entry name" value="Pro_dh"/>
    <property type="match status" value="1"/>
</dbReference>
<feature type="compositionally biased region" description="Low complexity" evidence="9">
    <location>
        <begin position="1163"/>
        <end position="1174"/>
    </location>
</feature>
<comment type="catalytic activity">
    <reaction evidence="5">
        <text>L-glutamate 5-semialdehyde + NAD(+) + H2O = L-glutamate + NADH + 2 H(+)</text>
        <dbReference type="Rhea" id="RHEA:30235"/>
        <dbReference type="ChEBI" id="CHEBI:15377"/>
        <dbReference type="ChEBI" id="CHEBI:15378"/>
        <dbReference type="ChEBI" id="CHEBI:29985"/>
        <dbReference type="ChEBI" id="CHEBI:57540"/>
        <dbReference type="ChEBI" id="CHEBI:57945"/>
        <dbReference type="ChEBI" id="CHEBI:58066"/>
        <dbReference type="EC" id="1.2.1.88"/>
    </reaction>
</comment>
<evidence type="ECO:0000313" key="12">
    <source>
        <dbReference type="EMBL" id="MBB5831272.1"/>
    </source>
</evidence>
<evidence type="ECO:0000256" key="2">
    <source>
        <dbReference type="ARBA" id="ARBA00012884"/>
    </source>
</evidence>
<dbReference type="AlphaFoldDB" id="A0A841ADB1"/>
<dbReference type="Gene3D" id="3.20.20.220">
    <property type="match status" value="1"/>
</dbReference>
<dbReference type="PROSITE" id="PS00687">
    <property type="entry name" value="ALDEHYDE_DEHYDR_GLU"/>
    <property type="match status" value="1"/>
</dbReference>
<dbReference type="Proteomes" id="UP000588158">
    <property type="component" value="Unassembled WGS sequence"/>
</dbReference>
<sequence length="1174" mass="125599">MSPQNPSSPGPGNRRATDLTAEDVAAQVSTWVEAAAARPVPGPAKLLSDLLRDPKGLDFTLAFVDRVIRPEDPRAAAVELRRLAQDPPAFLPAALRRVVALGGAASHVAPSVVVPTAQAAMRRMVSHLILDARPGPLGTSITRLTADGTKLNINLLGEAVLGAQEAARRLQGVREIVGRHDVDYVSIKVSSIVDHLPLWGAAETVDHIVETLLPVYLDAAREQNPTFLNLDMEEYRDLELTLQVFEKLLDRPELAHLHAGIVLQAYLPDAPTALARVRDFAERRVAAGGAPVKVRLVKGANLAMEKVDASLHGWPQAPLLSKLETDAQYKRMLLEALDPQHLAAVHLGVAGHNLFDVAFALLLMGERGIPTGPGHGVEFEMLAGMAPGQQAVVREATGTMRLYVPIVHPKHFDVAVSYLVRRLEENASSENFLSAAFELDSSEDLFAREQDRFTRALDLALSESSPATHRTQDRSAERGRMLELGSEALPAVPGAFRNTPDTDLSTPANQAWAERITHRIRGSVLGETEAEAARLETTEQVEQTVQRALEAQPVWAALPVAKRALILRRVAGTLAAHRAELLEVMASETGKTLEQGDPEVSEAIDFALYYAEQAERLAAHGDIALAPRPLTLVTPPWNFPVAIPTGGVLAALVTGSAVIMKPAPQARRCGALVGRLLHEAGVPEGVFTLVEVPEDEVGRSLIAHPAIDQLILTGAYDTATLFSTWRPELRVLAETSGKNAIIVTPQADLDLAAKDVALSAFGHAGQKCSAASLVITVGSVSRSRRFNAQLADAVLSLDVGEPVDPTVQMGPVIEPPGDKLRSGLTELGEGETWLTAPQLLDGTGRQWSPGVRIGVREGSAFHRTEYFGPVLGVMHADSLEEAVRMQNGTDYGLTAGLHSLEPAEIAWWTEHVEAGNLYVNRGITGAIVQRQPFGGWKRSAIGQTAKAGGPNYLVHLQDIADSPAVPSREADGEAWLEAARASDREHLATTFRARDEQELHGEIDVLRYLPLPVLVRAPEGATALELRRVLHAAATVGAAVEVSAATEELAAAARAEGTAGGASVTVESDEQLAARFDRIAQHRIRVLGEAPAVLREAQAQRVEVALFTGPVVASGRVELLTFLREQAISATNHRYGNPLPHALELTGGQGWERGPAPHPGVTAAARAGDAAARA</sequence>
<gene>
    <name evidence="12" type="ORF">HNR70_001085</name>
</gene>
<keyword evidence="3 8" id="KW-0560">Oxidoreductase</keyword>
<proteinExistence type="inferred from homology"/>
<dbReference type="EC" id="1.2.1.88" evidence="2"/>
<dbReference type="GO" id="GO:0003842">
    <property type="term" value="F:L-glutamate gamma-semialdehyde dehydrogenase activity"/>
    <property type="evidence" value="ECO:0007669"/>
    <property type="project" value="UniProtKB-EC"/>
</dbReference>
<dbReference type="GO" id="GO:0009898">
    <property type="term" value="C:cytoplasmic side of plasma membrane"/>
    <property type="evidence" value="ECO:0007669"/>
    <property type="project" value="TreeGrafter"/>
</dbReference>
<dbReference type="Pfam" id="PF00171">
    <property type="entry name" value="Aldedh"/>
    <property type="match status" value="1"/>
</dbReference>
<dbReference type="InterPro" id="IPR015590">
    <property type="entry name" value="Aldehyde_DH_dom"/>
</dbReference>
<dbReference type="PANTHER" id="PTHR42862">
    <property type="entry name" value="DELTA-1-PYRROLINE-5-CARBOXYLATE DEHYDROGENASE 1, ISOFORM A-RELATED"/>
    <property type="match status" value="1"/>
</dbReference>
<dbReference type="PANTHER" id="PTHR42862:SF1">
    <property type="entry name" value="DELTA-1-PYRROLINE-5-CARBOXYLATE DEHYDROGENASE 2, ISOFORM A-RELATED"/>
    <property type="match status" value="1"/>
</dbReference>
<dbReference type="GO" id="GO:0010133">
    <property type="term" value="P:L-proline catabolic process to L-glutamate"/>
    <property type="evidence" value="ECO:0007669"/>
    <property type="project" value="InterPro"/>
</dbReference>
<dbReference type="InterPro" id="IPR002872">
    <property type="entry name" value="Proline_DH_dom"/>
</dbReference>
<evidence type="ECO:0000256" key="6">
    <source>
        <dbReference type="PIRSR" id="PIRSR000197-1"/>
    </source>
</evidence>
<dbReference type="SUPFAM" id="SSF53720">
    <property type="entry name" value="ALDH-like"/>
    <property type="match status" value="1"/>
</dbReference>
<accession>A0A841ADB1</accession>
<dbReference type="InterPro" id="IPR016160">
    <property type="entry name" value="Ald_DH_CS_CYS"/>
</dbReference>
<feature type="domain" description="Proline dehydrogenase" evidence="11">
    <location>
        <begin position="140"/>
        <end position="434"/>
    </location>
</feature>
<dbReference type="Gene3D" id="3.40.605.10">
    <property type="entry name" value="Aldehyde Dehydrogenase, Chain A, domain 1"/>
    <property type="match status" value="1"/>
</dbReference>
<dbReference type="GO" id="GO:0004657">
    <property type="term" value="F:proline dehydrogenase activity"/>
    <property type="evidence" value="ECO:0007669"/>
    <property type="project" value="InterPro"/>
</dbReference>
<feature type="active site" evidence="6">
    <location>
        <position position="768"/>
    </location>
</feature>
<evidence type="ECO:0000259" key="10">
    <source>
        <dbReference type="Pfam" id="PF00171"/>
    </source>
</evidence>
<comment type="pathway">
    <text evidence="1">Amino-acid degradation; L-proline degradation into L-glutamate; L-glutamate from L-proline: step 2/2.</text>
</comment>
<organism evidence="12 13">
    <name type="scientific">Brachybacterium aquaticum</name>
    <dbReference type="NCBI Taxonomy" id="1432564"/>
    <lineage>
        <taxon>Bacteria</taxon>
        <taxon>Bacillati</taxon>
        <taxon>Actinomycetota</taxon>
        <taxon>Actinomycetes</taxon>
        <taxon>Micrococcales</taxon>
        <taxon>Dermabacteraceae</taxon>
        <taxon>Brachybacterium</taxon>
    </lineage>
</organism>
<evidence type="ECO:0000256" key="1">
    <source>
        <dbReference type="ARBA" id="ARBA00004786"/>
    </source>
</evidence>
<dbReference type="Gene3D" id="3.40.309.10">
    <property type="entry name" value="Aldehyde Dehydrogenase, Chain A, domain 2"/>
    <property type="match status" value="1"/>
</dbReference>
<evidence type="ECO:0000256" key="8">
    <source>
        <dbReference type="RuleBase" id="RU003345"/>
    </source>
</evidence>
<protein>
    <recommendedName>
        <fullName evidence="2">L-glutamate gamma-semialdehyde dehydrogenase</fullName>
        <ecNumber evidence="2">1.2.1.88</ecNumber>
    </recommendedName>
</protein>
<evidence type="ECO:0000313" key="13">
    <source>
        <dbReference type="Proteomes" id="UP000588158"/>
    </source>
</evidence>
<comment type="similarity">
    <text evidence="8">Belongs to the aldehyde dehydrogenase family.</text>
</comment>
<dbReference type="InterPro" id="IPR050485">
    <property type="entry name" value="Proline_metab_enzyme"/>
</dbReference>
<dbReference type="RefSeq" id="WP_184324768.1">
    <property type="nucleotide sequence ID" value="NZ_JACHLZ010000001.1"/>
</dbReference>
<evidence type="ECO:0000256" key="5">
    <source>
        <dbReference type="ARBA" id="ARBA00048142"/>
    </source>
</evidence>
<dbReference type="InterPro" id="IPR016161">
    <property type="entry name" value="Ald_DH/histidinol_DH"/>
</dbReference>